<dbReference type="AlphaFoldDB" id="A0A086KH41"/>
<reference evidence="1 2" key="1">
    <citation type="submission" date="2014-03" db="EMBL/GenBank/DDBJ databases">
        <authorList>
            <person name="Sibley D."/>
            <person name="Venepally P."/>
            <person name="Karamycheva S."/>
            <person name="Hadjithomas M."/>
            <person name="Khan A."/>
            <person name="Brunk B."/>
            <person name="Roos D."/>
            <person name="Caler E."/>
            <person name="Lorenzi H."/>
        </authorList>
    </citation>
    <scope>NUCLEOTIDE SEQUENCE [LARGE SCALE GENOMIC DNA]</scope>
    <source>
        <strain evidence="2">p89</strain>
    </source>
</reference>
<organism evidence="1 2">
    <name type="scientific">Toxoplasma gondii p89</name>
    <dbReference type="NCBI Taxonomy" id="943119"/>
    <lineage>
        <taxon>Eukaryota</taxon>
        <taxon>Sar</taxon>
        <taxon>Alveolata</taxon>
        <taxon>Apicomplexa</taxon>
        <taxon>Conoidasida</taxon>
        <taxon>Coccidia</taxon>
        <taxon>Eucoccidiorida</taxon>
        <taxon>Eimeriorina</taxon>
        <taxon>Sarcocystidae</taxon>
        <taxon>Toxoplasma</taxon>
    </lineage>
</organism>
<evidence type="ECO:0000313" key="2">
    <source>
        <dbReference type="Proteomes" id="UP000028828"/>
    </source>
</evidence>
<dbReference type="EMBL" id="AEYI02000913">
    <property type="protein sequence ID" value="KFG43709.1"/>
    <property type="molecule type" value="Genomic_DNA"/>
</dbReference>
<comment type="caution">
    <text evidence="1">The sequence shown here is derived from an EMBL/GenBank/DDBJ whole genome shotgun (WGS) entry which is preliminary data.</text>
</comment>
<accession>A0A086KH41</accession>
<proteinExistence type="predicted"/>
<dbReference type="Proteomes" id="UP000028828">
    <property type="component" value="Unassembled WGS sequence"/>
</dbReference>
<feature type="non-terminal residue" evidence="1">
    <location>
        <position position="29"/>
    </location>
</feature>
<dbReference type="VEuPathDB" id="ToxoDB:TGP89_319720A"/>
<gene>
    <name evidence="1" type="ORF">TGP89_319720A</name>
</gene>
<name>A0A086KH41_TOXGO</name>
<evidence type="ECO:0000313" key="1">
    <source>
        <dbReference type="EMBL" id="KFG43709.1"/>
    </source>
</evidence>
<sequence>MASASCSASIVLPQDGSPAESGLFLIDLQ</sequence>
<protein>
    <submittedName>
        <fullName evidence="1">Uncharacterized protein</fullName>
    </submittedName>
</protein>